<comment type="caution">
    <text evidence="2">The sequence shown here is derived from an EMBL/GenBank/DDBJ whole genome shotgun (WGS) entry which is preliminary data.</text>
</comment>
<keyword evidence="2" id="KW-0503">Monooxygenase</keyword>
<dbReference type="AlphaFoldDB" id="A0A4R5VPV5"/>
<dbReference type="EMBL" id="SMYL01000016">
    <property type="protein sequence ID" value="TDK60510.1"/>
    <property type="molecule type" value="Genomic_DNA"/>
</dbReference>
<dbReference type="RefSeq" id="WP_133331083.1">
    <property type="nucleotide sequence ID" value="NZ_SMYL01000016.1"/>
</dbReference>
<dbReference type="Proteomes" id="UP000294829">
    <property type="component" value="Unassembled WGS sequence"/>
</dbReference>
<dbReference type="Gene3D" id="3.30.70.100">
    <property type="match status" value="1"/>
</dbReference>
<feature type="domain" description="ABM" evidence="1">
    <location>
        <begin position="4"/>
        <end position="86"/>
    </location>
</feature>
<dbReference type="InterPro" id="IPR007138">
    <property type="entry name" value="ABM_dom"/>
</dbReference>
<dbReference type="GO" id="GO:0004497">
    <property type="term" value="F:monooxygenase activity"/>
    <property type="evidence" value="ECO:0007669"/>
    <property type="project" value="UniProtKB-KW"/>
</dbReference>
<evidence type="ECO:0000313" key="3">
    <source>
        <dbReference type="Proteomes" id="UP000294829"/>
    </source>
</evidence>
<protein>
    <submittedName>
        <fullName evidence="2">Antibiotic biosynthesis monooxygenase</fullName>
    </submittedName>
</protein>
<keyword evidence="2" id="KW-0560">Oxidoreductase</keyword>
<dbReference type="PROSITE" id="PS51725">
    <property type="entry name" value="ABM"/>
    <property type="match status" value="1"/>
</dbReference>
<accession>A0A4R5VPV5</accession>
<name>A0A4R5VPV5_9BURK</name>
<dbReference type="InterPro" id="IPR011008">
    <property type="entry name" value="Dimeric_a/b-barrel"/>
</dbReference>
<gene>
    <name evidence="2" type="ORF">E2I14_17910</name>
</gene>
<organism evidence="2 3">
    <name type="scientific">Sapientia aquatica</name>
    <dbReference type="NCBI Taxonomy" id="1549640"/>
    <lineage>
        <taxon>Bacteria</taxon>
        <taxon>Pseudomonadati</taxon>
        <taxon>Pseudomonadota</taxon>
        <taxon>Betaproteobacteria</taxon>
        <taxon>Burkholderiales</taxon>
        <taxon>Oxalobacteraceae</taxon>
        <taxon>Sapientia</taxon>
    </lineage>
</organism>
<evidence type="ECO:0000259" key="1">
    <source>
        <dbReference type="PROSITE" id="PS51725"/>
    </source>
</evidence>
<keyword evidence="3" id="KW-1185">Reference proteome</keyword>
<evidence type="ECO:0000313" key="2">
    <source>
        <dbReference type="EMBL" id="TDK60510.1"/>
    </source>
</evidence>
<reference evidence="2 3" key="1">
    <citation type="submission" date="2019-03" db="EMBL/GenBank/DDBJ databases">
        <title>Sapientia aquatica gen. nov., sp. nov., isolated from a crater lake.</title>
        <authorList>
            <person name="Felfoldi T."/>
            <person name="Szabo A."/>
            <person name="Toth E."/>
            <person name="Schumann P."/>
            <person name="Keki Z."/>
            <person name="Marialigeti K."/>
            <person name="Mathe I."/>
        </authorList>
    </citation>
    <scope>NUCLEOTIDE SEQUENCE [LARGE SCALE GENOMIC DNA]</scope>
    <source>
        <strain evidence="2 3">SA-152</strain>
    </source>
</reference>
<proteinExistence type="predicted"/>
<dbReference type="SUPFAM" id="SSF54909">
    <property type="entry name" value="Dimeric alpha+beta barrel"/>
    <property type="match status" value="1"/>
</dbReference>
<dbReference type="Pfam" id="PF03992">
    <property type="entry name" value="ABM"/>
    <property type="match status" value="1"/>
</dbReference>
<sequence length="86" mass="9982">MNNVICIAKFAAQPNKLPELESRLQELVRLSRLEAGCIDYDLCYAQDGAFDFFIVERYKTKEDFEIHSNKDYLVRKRPALPPMNGN</sequence>
<dbReference type="OrthoDB" id="9812192at2"/>